<dbReference type="RefSeq" id="WP_284187664.1">
    <property type="nucleotide sequence ID" value="NZ_BSPX01000023.1"/>
</dbReference>
<accession>A0ABQ6F9U4</accession>
<evidence type="ECO:0000313" key="2">
    <source>
        <dbReference type="Proteomes" id="UP001157167"/>
    </source>
</evidence>
<sequence length="384" mass="40880">MNPAATPHPAASAAWKMLELAQAGLMLPLIDVETAAWVLGLHGHATPPLPEPAHTHARLAAALAADDATQATALLHDRLPRPGMERLLIHACHLGGHLHADALLDVALAHPAAWFNGAMLAGTSRPAELLARLDVSRGQPLSMPDIVTIAELVLRSLDAGQPCPAAEALWQPLAEAPDALARHPQFRTAHLRYLARHDPESSRARLLRYAETYPRSDLYVGAVAVLARLLVADPAAAVALVATSDEEADVSVWLPALCWGFELPAAAHPLVNRLLDSTDPETGLDLVTALARTPNVTWLQRAWQNTEGLADRDERIVRAIGPALMQLHAAGLDDQADALTSLADQWLGDARVIDNQLPGTGLLRVLGAPGLPPLVPWGKGLDLP</sequence>
<gene>
    <name evidence="1" type="ORF">GCM10007933_18020</name>
</gene>
<evidence type="ECO:0000313" key="1">
    <source>
        <dbReference type="EMBL" id="GLT22343.1"/>
    </source>
</evidence>
<name>A0ABQ6F9U4_9RHOO</name>
<reference evidence="2" key="1">
    <citation type="journal article" date="2019" name="Int. J. Syst. Evol. Microbiol.">
        <title>The Global Catalogue of Microorganisms (GCM) 10K type strain sequencing project: providing services to taxonomists for standard genome sequencing and annotation.</title>
        <authorList>
            <consortium name="The Broad Institute Genomics Platform"/>
            <consortium name="The Broad Institute Genome Sequencing Center for Infectious Disease"/>
            <person name="Wu L."/>
            <person name="Ma J."/>
        </authorList>
    </citation>
    <scope>NUCLEOTIDE SEQUENCE [LARGE SCALE GENOMIC DNA]</scope>
    <source>
        <strain evidence="2">NBRC 102407</strain>
    </source>
</reference>
<organism evidence="1 2">
    <name type="scientific">Zoogloea oryzae</name>
    <dbReference type="NCBI Taxonomy" id="310767"/>
    <lineage>
        <taxon>Bacteria</taxon>
        <taxon>Pseudomonadati</taxon>
        <taxon>Pseudomonadota</taxon>
        <taxon>Betaproteobacteria</taxon>
        <taxon>Rhodocyclales</taxon>
        <taxon>Zoogloeaceae</taxon>
        <taxon>Zoogloea</taxon>
    </lineage>
</organism>
<keyword evidence="2" id="KW-1185">Reference proteome</keyword>
<protein>
    <recommendedName>
        <fullName evidence="3">HEAT repeat domain-containing protein</fullName>
    </recommendedName>
</protein>
<dbReference type="EMBL" id="BSPX01000023">
    <property type="protein sequence ID" value="GLT22343.1"/>
    <property type="molecule type" value="Genomic_DNA"/>
</dbReference>
<evidence type="ECO:0008006" key="3">
    <source>
        <dbReference type="Google" id="ProtNLM"/>
    </source>
</evidence>
<dbReference type="Proteomes" id="UP001157167">
    <property type="component" value="Unassembled WGS sequence"/>
</dbReference>
<proteinExistence type="predicted"/>
<comment type="caution">
    <text evidence="1">The sequence shown here is derived from an EMBL/GenBank/DDBJ whole genome shotgun (WGS) entry which is preliminary data.</text>
</comment>